<dbReference type="AlphaFoldDB" id="A0A318RFT3"/>
<keyword evidence="9" id="KW-1185">Reference proteome</keyword>
<name>A0A318RFT3_WILLI</name>
<dbReference type="InterPro" id="IPR014748">
    <property type="entry name" value="Enoyl-CoA_hydra_C"/>
</dbReference>
<keyword evidence="4" id="KW-0456">Lyase</keyword>
<dbReference type="Pfam" id="PF00378">
    <property type="entry name" value="ECH_1"/>
    <property type="match status" value="1"/>
</dbReference>
<dbReference type="Proteomes" id="UP000247591">
    <property type="component" value="Unassembled WGS sequence"/>
</dbReference>
<evidence type="ECO:0000256" key="4">
    <source>
        <dbReference type="ARBA" id="ARBA00023239"/>
    </source>
</evidence>
<dbReference type="InterPro" id="IPR029045">
    <property type="entry name" value="ClpP/crotonase-like_dom_sf"/>
</dbReference>
<sequence length="266" mass="28381">MTDFRTLQLSHPSPGVALATLNRPDRLNAITFEMFDEFVELQRRVDADPATRALVITGGGRGFCAGLDLDCAAQLPDMTATEMMREQQNWGAAVAGFRHMSTPVIAAVNGPAAGAGMGLALAADIRIATESARFNAAFVKVGLSGGDVGTSWALPRLVGLARATEILLTGRFVTANEALQIGLVTDVTSSESLLDKAYEIAEMIASNSPFGMTLTKQVIQQNVDAPSLDAALAVENRNQVLATRTSDMREALIAFREKRQPVFTGR</sequence>
<comment type="catalytic activity">
    <reaction evidence="5">
        <text>a (3S)-3-hydroxyacyl-CoA = a (2E)-enoyl-CoA + H2O</text>
        <dbReference type="Rhea" id="RHEA:16105"/>
        <dbReference type="ChEBI" id="CHEBI:15377"/>
        <dbReference type="ChEBI" id="CHEBI:57318"/>
        <dbReference type="ChEBI" id="CHEBI:58856"/>
        <dbReference type="EC" id="4.2.1.17"/>
    </reaction>
</comment>
<keyword evidence="3" id="KW-0276">Fatty acid metabolism</keyword>
<protein>
    <submittedName>
        <fullName evidence="8">Enoyl-CoA hydratase</fullName>
    </submittedName>
</protein>
<comment type="function">
    <text evidence="1">Could possibly oxidize fatty acids using specific components.</text>
</comment>
<evidence type="ECO:0000256" key="5">
    <source>
        <dbReference type="ARBA" id="ARBA00023709"/>
    </source>
</evidence>
<dbReference type="SUPFAM" id="SSF52096">
    <property type="entry name" value="ClpP/crotonase"/>
    <property type="match status" value="1"/>
</dbReference>
<reference evidence="8 9" key="1">
    <citation type="submission" date="2018-06" db="EMBL/GenBank/DDBJ databases">
        <title>Genomic Encyclopedia of Type Strains, Phase IV (KMG-IV): sequencing the most valuable type-strain genomes for metagenomic binning, comparative biology and taxonomic classification.</title>
        <authorList>
            <person name="Goeker M."/>
        </authorList>
    </citation>
    <scope>NUCLEOTIDE SEQUENCE [LARGE SCALE GENOMIC DNA]</scope>
    <source>
        <strain evidence="8 9">DSM 45521</strain>
    </source>
</reference>
<organism evidence="8 9">
    <name type="scientific">Williamsia limnetica</name>
    <dbReference type="NCBI Taxonomy" id="882452"/>
    <lineage>
        <taxon>Bacteria</taxon>
        <taxon>Bacillati</taxon>
        <taxon>Actinomycetota</taxon>
        <taxon>Actinomycetes</taxon>
        <taxon>Mycobacteriales</taxon>
        <taxon>Nocardiaceae</taxon>
        <taxon>Williamsia</taxon>
    </lineage>
</organism>
<evidence type="ECO:0000256" key="7">
    <source>
        <dbReference type="RuleBase" id="RU003707"/>
    </source>
</evidence>
<evidence type="ECO:0000313" key="9">
    <source>
        <dbReference type="Proteomes" id="UP000247591"/>
    </source>
</evidence>
<comment type="catalytic activity">
    <reaction evidence="6">
        <text>a 4-saturated-(3S)-3-hydroxyacyl-CoA = a (3E)-enoyl-CoA + H2O</text>
        <dbReference type="Rhea" id="RHEA:20724"/>
        <dbReference type="ChEBI" id="CHEBI:15377"/>
        <dbReference type="ChEBI" id="CHEBI:58521"/>
        <dbReference type="ChEBI" id="CHEBI:137480"/>
        <dbReference type="EC" id="4.2.1.17"/>
    </reaction>
</comment>
<dbReference type="CDD" id="cd06558">
    <property type="entry name" value="crotonase-like"/>
    <property type="match status" value="1"/>
</dbReference>
<dbReference type="GO" id="GO:0006635">
    <property type="term" value="P:fatty acid beta-oxidation"/>
    <property type="evidence" value="ECO:0007669"/>
    <property type="project" value="TreeGrafter"/>
</dbReference>
<dbReference type="InterPro" id="IPR018376">
    <property type="entry name" value="Enoyl-CoA_hyd/isom_CS"/>
</dbReference>
<dbReference type="PANTHER" id="PTHR11941:SF130">
    <property type="entry name" value="ENOYL-COA HYDRATASE ECHA12-RELATED"/>
    <property type="match status" value="1"/>
</dbReference>
<evidence type="ECO:0000256" key="2">
    <source>
        <dbReference type="ARBA" id="ARBA00005254"/>
    </source>
</evidence>
<dbReference type="PANTHER" id="PTHR11941">
    <property type="entry name" value="ENOYL-COA HYDRATASE-RELATED"/>
    <property type="match status" value="1"/>
</dbReference>
<dbReference type="GO" id="GO:0004300">
    <property type="term" value="F:enoyl-CoA hydratase activity"/>
    <property type="evidence" value="ECO:0007669"/>
    <property type="project" value="UniProtKB-EC"/>
</dbReference>
<accession>A0A318RFT3</accession>
<dbReference type="Gene3D" id="1.10.12.10">
    <property type="entry name" value="Lyase 2-enoyl-coa Hydratase, Chain A, domain 2"/>
    <property type="match status" value="1"/>
</dbReference>
<dbReference type="RefSeq" id="WP_110471513.1">
    <property type="nucleotide sequence ID" value="NZ_QJSP01000013.1"/>
</dbReference>
<evidence type="ECO:0000256" key="1">
    <source>
        <dbReference type="ARBA" id="ARBA00002994"/>
    </source>
</evidence>
<comment type="similarity">
    <text evidence="2 7">Belongs to the enoyl-CoA hydratase/isomerase family.</text>
</comment>
<evidence type="ECO:0000256" key="3">
    <source>
        <dbReference type="ARBA" id="ARBA00022832"/>
    </source>
</evidence>
<dbReference type="Gene3D" id="3.90.226.10">
    <property type="entry name" value="2-enoyl-CoA Hydratase, Chain A, domain 1"/>
    <property type="match status" value="1"/>
</dbReference>
<keyword evidence="3" id="KW-0443">Lipid metabolism</keyword>
<evidence type="ECO:0000313" key="8">
    <source>
        <dbReference type="EMBL" id="PYE14358.1"/>
    </source>
</evidence>
<gene>
    <name evidence="8" type="ORF">DFR67_113152</name>
</gene>
<dbReference type="InterPro" id="IPR001753">
    <property type="entry name" value="Enoyl-CoA_hydra/iso"/>
</dbReference>
<proteinExistence type="inferred from homology"/>
<dbReference type="EMBL" id="QJSP01000013">
    <property type="protein sequence ID" value="PYE14358.1"/>
    <property type="molecule type" value="Genomic_DNA"/>
</dbReference>
<dbReference type="OrthoDB" id="9777711at2"/>
<evidence type="ECO:0000256" key="6">
    <source>
        <dbReference type="ARBA" id="ARBA00023717"/>
    </source>
</evidence>
<dbReference type="PROSITE" id="PS00166">
    <property type="entry name" value="ENOYL_COA_HYDRATASE"/>
    <property type="match status" value="1"/>
</dbReference>
<comment type="caution">
    <text evidence="8">The sequence shown here is derived from an EMBL/GenBank/DDBJ whole genome shotgun (WGS) entry which is preliminary data.</text>
</comment>